<reference evidence="1 2" key="1">
    <citation type="submission" date="2019-05" db="EMBL/GenBank/DDBJ databases">
        <authorList>
            <person name="Murphy M.E."/>
            <person name="Alvaro L.E."/>
            <person name="Baker K.N."/>
            <person name="Baxter I.S."/>
            <person name="Brown M.R."/>
            <person name="Driscoll K.D."/>
            <person name="Elrubaie J.M."/>
            <person name="Feith S.L."/>
            <person name="Indihar D.F."/>
            <person name="Knoch V.T."/>
            <person name="Koirtyohann K.M."/>
            <person name="Kratz M.A."/>
            <person name="Lear A.H."/>
            <person name="Lindblom K.E."/>
            <person name="Marcus E.R."/>
            <person name="Sensor R."/>
            <person name="Sherman S.J."/>
            <person name="Swift V.R."/>
            <person name="White K.E."/>
            <person name="Wills S.J."/>
            <person name="Gatt S.M."/>
            <person name="Lohbauer S.A."/>
            <person name="Power T.R."/>
            <person name="Rosales K.A."/>
            <person name="Sisson B.M."/>
            <person name="Isern S."/>
            <person name="Michael S.F."/>
            <person name="Monti D.L."/>
            <person name="Garlena R.A."/>
            <person name="Russell D.A."/>
            <person name="Pope W.H."/>
            <person name="Jacobs-Sera D."/>
            <person name="Hatfull G.F."/>
        </authorList>
    </citation>
    <scope>NUCLEOTIDE SEQUENCE [LARGE SCALE GENOMIC DNA]</scope>
</reference>
<dbReference type="RefSeq" id="YP_010667086.1">
    <property type="nucleotide sequence ID" value="NC_070948.1"/>
</dbReference>
<protein>
    <submittedName>
        <fullName evidence="1">Uncharacterized protein</fullName>
    </submittedName>
</protein>
<name>A0A4Y6E9Y5_9CAUD</name>
<dbReference type="GeneID" id="77943198"/>
<gene>
    <name evidence="1" type="primary">115</name>
    <name evidence="1" type="ORF">SEA_MOLLYMUR_115</name>
</gene>
<proteinExistence type="predicted"/>
<dbReference type="EMBL" id="MK977705">
    <property type="protein sequence ID" value="QDF15475.1"/>
    <property type="molecule type" value="Genomic_DNA"/>
</dbReference>
<dbReference type="Proteomes" id="UP000319811">
    <property type="component" value="Segment"/>
</dbReference>
<dbReference type="KEGG" id="vg:77943198"/>
<accession>A0A4Y6E9Y5</accession>
<keyword evidence="2" id="KW-1185">Reference proteome</keyword>
<evidence type="ECO:0000313" key="1">
    <source>
        <dbReference type="EMBL" id="QDF15475.1"/>
    </source>
</evidence>
<organism evidence="1 2">
    <name type="scientific">Gordonia phage Mollymur</name>
    <dbReference type="NCBI Taxonomy" id="2590895"/>
    <lineage>
        <taxon>Viruses</taxon>
        <taxon>Duplodnaviria</taxon>
        <taxon>Heunggongvirae</taxon>
        <taxon>Uroviricota</taxon>
        <taxon>Caudoviricetes</taxon>
        <taxon>Mollymurvirus</taxon>
        <taxon>Mollymurvirus mollymur</taxon>
    </lineage>
</organism>
<evidence type="ECO:0000313" key="2">
    <source>
        <dbReference type="Proteomes" id="UP000319811"/>
    </source>
</evidence>
<sequence>MTSRALALALSVALMPPRSVDEASARLCRYLGHKWIEMAEGPPRRECQHCNQTRRNA</sequence>